<gene>
    <name evidence="2" type="ORF">PACLA_8A026941</name>
</gene>
<name>A0A6S7K5D3_PARCT</name>
<dbReference type="EMBL" id="CACRXK020012546">
    <property type="protein sequence ID" value="CAB4023533.1"/>
    <property type="molecule type" value="Genomic_DNA"/>
</dbReference>
<comment type="caution">
    <text evidence="2">The sequence shown here is derived from an EMBL/GenBank/DDBJ whole genome shotgun (WGS) entry which is preliminary data.</text>
</comment>
<feature type="compositionally biased region" description="Polar residues" evidence="1">
    <location>
        <begin position="340"/>
        <end position="356"/>
    </location>
</feature>
<keyword evidence="3" id="KW-1185">Reference proteome</keyword>
<evidence type="ECO:0000256" key="1">
    <source>
        <dbReference type="SAM" id="MobiDB-lite"/>
    </source>
</evidence>
<dbReference type="AlphaFoldDB" id="A0A6S7K5D3"/>
<feature type="region of interest" description="Disordered" evidence="1">
    <location>
        <begin position="269"/>
        <end position="292"/>
    </location>
</feature>
<accession>A0A6S7K5D3</accession>
<evidence type="ECO:0000313" key="2">
    <source>
        <dbReference type="EMBL" id="CAB4023533.1"/>
    </source>
</evidence>
<proteinExistence type="predicted"/>
<organism evidence="2 3">
    <name type="scientific">Paramuricea clavata</name>
    <name type="common">Red gorgonian</name>
    <name type="synonym">Violescent sea-whip</name>
    <dbReference type="NCBI Taxonomy" id="317549"/>
    <lineage>
        <taxon>Eukaryota</taxon>
        <taxon>Metazoa</taxon>
        <taxon>Cnidaria</taxon>
        <taxon>Anthozoa</taxon>
        <taxon>Octocorallia</taxon>
        <taxon>Malacalcyonacea</taxon>
        <taxon>Plexauridae</taxon>
        <taxon>Paramuricea</taxon>
    </lineage>
</organism>
<evidence type="ECO:0000313" key="3">
    <source>
        <dbReference type="Proteomes" id="UP001152795"/>
    </source>
</evidence>
<feature type="compositionally biased region" description="Polar residues" evidence="1">
    <location>
        <begin position="367"/>
        <end position="377"/>
    </location>
</feature>
<reference evidence="2" key="1">
    <citation type="submission" date="2020-04" db="EMBL/GenBank/DDBJ databases">
        <authorList>
            <person name="Alioto T."/>
            <person name="Alioto T."/>
            <person name="Gomez Garrido J."/>
        </authorList>
    </citation>
    <scope>NUCLEOTIDE SEQUENCE</scope>
    <source>
        <strain evidence="2">A484AB</strain>
    </source>
</reference>
<dbReference type="Proteomes" id="UP001152795">
    <property type="component" value="Unassembled WGS sequence"/>
</dbReference>
<protein>
    <submittedName>
        <fullName evidence="2">Uncharacterized protein</fullName>
    </submittedName>
</protein>
<feature type="region of interest" description="Disordered" evidence="1">
    <location>
        <begin position="340"/>
        <end position="383"/>
    </location>
</feature>
<feature type="compositionally biased region" description="Basic and acidic residues" evidence="1">
    <location>
        <begin position="270"/>
        <end position="281"/>
    </location>
</feature>
<sequence>MRRTEHKLGEKRVFLGSLSKKNNLRTTYERLNLEEKAFISSTKFNQRKLLSRQSKLRQLQTNGNRGVNLETRPKTRTNFPDLAGSSDSVIRSYSNNLTLPYSRNGLRSPGEGKRLSSLLGKEGSIKQTKSDNINKYISQSNASNNFVDLKDVSTEKRNEIRTPFRSAKVDSKSKQVQQRSGLHVGDIIAYSASYGKRAKPQRRVSSIDQEGDVKIGGNEISERTNEDKGIAVKKPTVWMNDLHSSASTEINESDTRSLENENINSTKHIQHSDKNVLDPKDLSNNSTSRRHSPRVLFGKTILEENVTNAGESMVVPWLRDSNCLALESNCVTAETRMQADTNTQSNELTSESQFITSPLEHSRTQENDGPNVSTSSRKPNEPLISISFNSPQVPALVSRTPSWIGSKALPALGRIRRGSFCDVKTFTSGKVLDLLSSCEIPEVETKNSKQFLEVDNENLKYCRYLRSVTPEEASLGAGGEALEIPLKYRPSKNIIIGHTKVNLMQ</sequence>